<sequence length="281" mass="33081">MSQRITKKFLFETFALQPDDVFHLARTSIDHHEDLIMHYHDYFEFFVISEGEGIHIINEEEFTIQKGSAYFIRPSDVHTFKKTSKEELVITNLAIKATCIPHYKQRYFDSPELCFWNEDPLPFSCNFSENQLQTLLGHLEQMSISENSLITLDLLLLHLFALLQKRSFQDGHLPPWLNYTLQEFRSPHYLKMGIDGFIQLSQRSGDYINRVVKKTFQKTLTELVNEERLNFAAHQLAMTNATIKGIYTNAGFENHSYFFRVFKKKFGVTPLQYRNKNHKVI</sequence>
<dbReference type="PROSITE" id="PS01124">
    <property type="entry name" value="HTH_ARAC_FAMILY_2"/>
    <property type="match status" value="1"/>
</dbReference>
<dbReference type="Gene3D" id="1.10.10.60">
    <property type="entry name" value="Homeodomain-like"/>
    <property type="match status" value="1"/>
</dbReference>
<dbReference type="EMBL" id="JABANE010000027">
    <property type="protein sequence ID" value="NME68702.1"/>
    <property type="molecule type" value="Genomic_DNA"/>
</dbReference>
<evidence type="ECO:0000256" key="1">
    <source>
        <dbReference type="ARBA" id="ARBA00023015"/>
    </source>
</evidence>
<dbReference type="SMART" id="SM00342">
    <property type="entry name" value="HTH_ARAC"/>
    <property type="match status" value="1"/>
</dbReference>
<dbReference type="InterPro" id="IPR013096">
    <property type="entry name" value="Cupin_2"/>
</dbReference>
<dbReference type="SUPFAM" id="SSF46689">
    <property type="entry name" value="Homeodomain-like"/>
    <property type="match status" value="1"/>
</dbReference>
<dbReference type="PRINTS" id="PR00032">
    <property type="entry name" value="HTHARAC"/>
</dbReference>
<dbReference type="InterPro" id="IPR014710">
    <property type="entry name" value="RmlC-like_jellyroll"/>
</dbReference>
<organism evidence="5 6">
    <name type="scientific">Flammeovirga aprica JL-4</name>
    <dbReference type="NCBI Taxonomy" id="694437"/>
    <lineage>
        <taxon>Bacteria</taxon>
        <taxon>Pseudomonadati</taxon>
        <taxon>Bacteroidota</taxon>
        <taxon>Cytophagia</taxon>
        <taxon>Cytophagales</taxon>
        <taxon>Flammeovirgaceae</taxon>
        <taxon>Flammeovirga</taxon>
    </lineage>
</organism>
<dbReference type="GO" id="GO:0043565">
    <property type="term" value="F:sequence-specific DNA binding"/>
    <property type="evidence" value="ECO:0007669"/>
    <property type="project" value="InterPro"/>
</dbReference>
<proteinExistence type="predicted"/>
<keyword evidence="1" id="KW-0805">Transcription regulation</keyword>
<protein>
    <submittedName>
        <fullName evidence="5">AraC family transcriptional regulator</fullName>
    </submittedName>
</protein>
<dbReference type="PANTHER" id="PTHR43280:SF34">
    <property type="entry name" value="ARAC-FAMILY TRANSCRIPTIONAL REGULATOR"/>
    <property type="match status" value="1"/>
</dbReference>
<evidence type="ECO:0000313" key="5">
    <source>
        <dbReference type="EMBL" id="NME68702.1"/>
    </source>
</evidence>
<gene>
    <name evidence="5" type="ORF">HHU12_12090</name>
</gene>
<dbReference type="PANTHER" id="PTHR43280">
    <property type="entry name" value="ARAC-FAMILY TRANSCRIPTIONAL REGULATOR"/>
    <property type="match status" value="1"/>
</dbReference>
<accession>A0A7X9RU59</accession>
<dbReference type="Gene3D" id="2.60.120.10">
    <property type="entry name" value="Jelly Rolls"/>
    <property type="match status" value="1"/>
</dbReference>
<dbReference type="InterPro" id="IPR018060">
    <property type="entry name" value="HTH_AraC"/>
</dbReference>
<evidence type="ECO:0000256" key="3">
    <source>
        <dbReference type="ARBA" id="ARBA00023163"/>
    </source>
</evidence>
<reference evidence="5 6" key="1">
    <citation type="submission" date="2020-04" db="EMBL/GenBank/DDBJ databases">
        <title>Flammeovirga sp. SR4, a novel species isolated from seawater.</title>
        <authorList>
            <person name="Wang X."/>
        </authorList>
    </citation>
    <scope>NUCLEOTIDE SEQUENCE [LARGE SCALE GENOMIC DNA]</scope>
    <source>
        <strain evidence="5 6">ATCC 23126</strain>
    </source>
</reference>
<keyword evidence="6" id="KW-1185">Reference proteome</keyword>
<evidence type="ECO:0000259" key="4">
    <source>
        <dbReference type="PROSITE" id="PS01124"/>
    </source>
</evidence>
<dbReference type="AlphaFoldDB" id="A0A7X9RU59"/>
<dbReference type="RefSeq" id="WP_205959870.1">
    <property type="nucleotide sequence ID" value="NZ_JABANE010000027.1"/>
</dbReference>
<dbReference type="InterPro" id="IPR020449">
    <property type="entry name" value="Tscrpt_reg_AraC-type_HTH"/>
</dbReference>
<keyword evidence="2" id="KW-0238">DNA-binding</keyword>
<dbReference type="InterPro" id="IPR009057">
    <property type="entry name" value="Homeodomain-like_sf"/>
</dbReference>
<dbReference type="Pfam" id="PF12833">
    <property type="entry name" value="HTH_18"/>
    <property type="match status" value="1"/>
</dbReference>
<evidence type="ECO:0000313" key="6">
    <source>
        <dbReference type="Proteomes" id="UP000576082"/>
    </source>
</evidence>
<dbReference type="SUPFAM" id="SSF51215">
    <property type="entry name" value="Regulatory protein AraC"/>
    <property type="match status" value="1"/>
</dbReference>
<dbReference type="InterPro" id="IPR037923">
    <property type="entry name" value="HTH-like"/>
</dbReference>
<feature type="domain" description="HTH araC/xylS-type" evidence="4">
    <location>
        <begin position="174"/>
        <end position="276"/>
    </location>
</feature>
<evidence type="ECO:0000256" key="2">
    <source>
        <dbReference type="ARBA" id="ARBA00023125"/>
    </source>
</evidence>
<dbReference type="Proteomes" id="UP000576082">
    <property type="component" value="Unassembled WGS sequence"/>
</dbReference>
<keyword evidence="3" id="KW-0804">Transcription</keyword>
<dbReference type="Pfam" id="PF07883">
    <property type="entry name" value="Cupin_2"/>
    <property type="match status" value="1"/>
</dbReference>
<name>A0A7X9RU59_9BACT</name>
<comment type="caution">
    <text evidence="5">The sequence shown here is derived from an EMBL/GenBank/DDBJ whole genome shotgun (WGS) entry which is preliminary data.</text>
</comment>
<dbReference type="GO" id="GO:0003700">
    <property type="term" value="F:DNA-binding transcription factor activity"/>
    <property type="evidence" value="ECO:0007669"/>
    <property type="project" value="InterPro"/>
</dbReference>